<dbReference type="AlphaFoldDB" id="A0A812QZC0"/>
<evidence type="ECO:0008006" key="4">
    <source>
        <dbReference type="Google" id="ProtNLM"/>
    </source>
</evidence>
<evidence type="ECO:0000256" key="1">
    <source>
        <dbReference type="SAM" id="MobiDB-lite"/>
    </source>
</evidence>
<dbReference type="Proteomes" id="UP000604046">
    <property type="component" value="Unassembled WGS sequence"/>
</dbReference>
<feature type="non-terminal residue" evidence="2">
    <location>
        <position position="1"/>
    </location>
</feature>
<sequence length="435" mass="48571">ELASLNSEHAKENIAPKQSICIQSKVQVTDFPIRVTFQDGQVLELKASPCRNAASLLLQLLPWKRSHPFPKNFALLLPDGRALDFDQPLQVQGVHSGIELRVGEAPLEDTSEKEDLRDLGEEAFAREVEMGWNLIYWPLCVAQTAFAEVLAALKRHKEVVVLGWQACHDLQVMQLARELCHNVSSDYFIATGTEDPPEAWWLSSKEEAALASAAATKQFSLRGSSASGSLPKTSVLKLPHLAPPDQLGPAILKGLRAAGCGDSLALLVVGRAFQSRRPVSVLNWSLRQEEFTHLRLSVLPYSWDPRFVYREDCRQRPDDVLLEAQLLTEMNPSVWLEEEGQEAEIGLSRLLAAHPQPERPHWHKGFYSKPFKDHVKRAREGLPGAGHCEWHRWQRSTPLSEASRVAAAMAANPPRPAAPEEEEEDEEPPPLVSHE</sequence>
<dbReference type="OrthoDB" id="480029at2759"/>
<gene>
    <name evidence="2" type="ORF">SNAT2548_LOCUS22306</name>
</gene>
<keyword evidence="3" id="KW-1185">Reference proteome</keyword>
<feature type="compositionally biased region" description="Acidic residues" evidence="1">
    <location>
        <begin position="419"/>
        <end position="428"/>
    </location>
</feature>
<protein>
    <recommendedName>
        <fullName evidence="4">Ubiquitin-like domain-containing protein</fullName>
    </recommendedName>
</protein>
<evidence type="ECO:0000313" key="3">
    <source>
        <dbReference type="Proteomes" id="UP000604046"/>
    </source>
</evidence>
<name>A0A812QZC0_9DINO</name>
<evidence type="ECO:0000313" key="2">
    <source>
        <dbReference type="EMBL" id="CAE7410135.1"/>
    </source>
</evidence>
<feature type="region of interest" description="Disordered" evidence="1">
    <location>
        <begin position="399"/>
        <end position="435"/>
    </location>
</feature>
<comment type="caution">
    <text evidence="2">The sequence shown here is derived from an EMBL/GenBank/DDBJ whole genome shotgun (WGS) entry which is preliminary data.</text>
</comment>
<accession>A0A812QZC0</accession>
<proteinExistence type="predicted"/>
<organism evidence="2 3">
    <name type="scientific">Symbiodinium natans</name>
    <dbReference type="NCBI Taxonomy" id="878477"/>
    <lineage>
        <taxon>Eukaryota</taxon>
        <taxon>Sar</taxon>
        <taxon>Alveolata</taxon>
        <taxon>Dinophyceae</taxon>
        <taxon>Suessiales</taxon>
        <taxon>Symbiodiniaceae</taxon>
        <taxon>Symbiodinium</taxon>
    </lineage>
</organism>
<dbReference type="EMBL" id="CAJNDS010002283">
    <property type="protein sequence ID" value="CAE7410135.1"/>
    <property type="molecule type" value="Genomic_DNA"/>
</dbReference>
<reference evidence="2" key="1">
    <citation type="submission" date="2021-02" db="EMBL/GenBank/DDBJ databases">
        <authorList>
            <person name="Dougan E. K."/>
            <person name="Rhodes N."/>
            <person name="Thang M."/>
            <person name="Chan C."/>
        </authorList>
    </citation>
    <scope>NUCLEOTIDE SEQUENCE</scope>
</reference>